<gene>
    <name evidence="2" type="ORF">ERS007703_02224</name>
</gene>
<protein>
    <submittedName>
        <fullName evidence="2">Uncharacterized protein</fullName>
    </submittedName>
</protein>
<evidence type="ECO:0000313" key="2">
    <source>
        <dbReference type="EMBL" id="COV87858.1"/>
    </source>
</evidence>
<organism evidence="2 3">
    <name type="scientific">Mycobacterium tuberculosis</name>
    <dbReference type="NCBI Taxonomy" id="1773"/>
    <lineage>
        <taxon>Bacteria</taxon>
        <taxon>Bacillati</taxon>
        <taxon>Actinomycetota</taxon>
        <taxon>Actinomycetes</taxon>
        <taxon>Mycobacteriales</taxon>
        <taxon>Mycobacteriaceae</taxon>
        <taxon>Mycobacterium</taxon>
        <taxon>Mycobacterium tuberculosis complex</taxon>
    </lineage>
</organism>
<dbReference type="EMBL" id="CSAE01000229">
    <property type="protein sequence ID" value="COV87858.1"/>
    <property type="molecule type" value="Genomic_DNA"/>
</dbReference>
<proteinExistence type="predicted"/>
<feature type="region of interest" description="Disordered" evidence="1">
    <location>
        <begin position="56"/>
        <end position="81"/>
    </location>
</feature>
<sequence>MAARARPSLSGSMPTIQRGSSHSDRSSLYSRSVLIFPDPTIATFALDGMLLPLFERQPDQTQPGEVGDKLVAGPRLDRERA</sequence>
<feature type="region of interest" description="Disordered" evidence="1">
    <location>
        <begin position="1"/>
        <end position="27"/>
    </location>
</feature>
<dbReference type="Proteomes" id="UP000038802">
    <property type="component" value="Unassembled WGS sequence"/>
</dbReference>
<evidence type="ECO:0000313" key="3">
    <source>
        <dbReference type="Proteomes" id="UP000038802"/>
    </source>
</evidence>
<accession>A0A0U0RAI6</accession>
<reference evidence="3" key="1">
    <citation type="submission" date="2015-03" db="EMBL/GenBank/DDBJ databases">
        <authorList>
            <consortium name="Pathogen Informatics"/>
        </authorList>
    </citation>
    <scope>NUCLEOTIDE SEQUENCE [LARGE SCALE GENOMIC DNA]</scope>
    <source>
        <strain evidence="3">K00500041</strain>
    </source>
</reference>
<dbReference type="AlphaFoldDB" id="A0A0U0RAI6"/>
<evidence type="ECO:0000256" key="1">
    <source>
        <dbReference type="SAM" id="MobiDB-lite"/>
    </source>
</evidence>
<name>A0A0U0RAI6_MYCTX</name>